<dbReference type="Gene3D" id="3.30.60.190">
    <property type="match status" value="1"/>
</dbReference>
<dbReference type="InterPro" id="IPR007529">
    <property type="entry name" value="Znf_HIT"/>
</dbReference>
<evidence type="ECO:0000313" key="6">
    <source>
        <dbReference type="EMBL" id="PRT55499.1"/>
    </source>
</evidence>
<evidence type="ECO:0000313" key="7">
    <source>
        <dbReference type="Proteomes" id="UP000238350"/>
    </source>
</evidence>
<dbReference type="PROSITE" id="PS51083">
    <property type="entry name" value="ZF_HIT"/>
    <property type="match status" value="1"/>
</dbReference>
<dbReference type="GO" id="GO:0000463">
    <property type="term" value="P:maturation of LSU-rRNA from tricistronic rRNA transcript (SSU-rRNA, 5.8S rRNA, LSU-rRNA)"/>
    <property type="evidence" value="ECO:0007669"/>
    <property type="project" value="TreeGrafter"/>
</dbReference>
<dbReference type="GO" id="GO:0070761">
    <property type="term" value="C:pre-snoRNP complex"/>
    <property type="evidence" value="ECO:0007669"/>
    <property type="project" value="TreeGrafter"/>
</dbReference>
<keyword evidence="7" id="KW-1185">Reference proteome</keyword>
<dbReference type="Gene3D" id="1.20.1440.260">
    <property type="match status" value="1"/>
</dbReference>
<keyword evidence="2 4" id="KW-0863">Zinc-finger</keyword>
<protein>
    <submittedName>
        <fullName evidence="6">Protein HIT1</fullName>
    </submittedName>
</protein>
<gene>
    <name evidence="6" type="ORF">B9G98_03119</name>
</gene>
<evidence type="ECO:0000256" key="1">
    <source>
        <dbReference type="ARBA" id="ARBA00022723"/>
    </source>
</evidence>
<feature type="domain" description="HIT-type" evidence="5">
    <location>
        <begin position="1"/>
        <end position="33"/>
    </location>
</feature>
<dbReference type="GO" id="GO:0000492">
    <property type="term" value="P:box C/D snoRNP assembly"/>
    <property type="evidence" value="ECO:0007669"/>
    <property type="project" value="TreeGrafter"/>
</dbReference>
<accession>A0A2T0FKJ7</accession>
<reference evidence="6 7" key="1">
    <citation type="submission" date="2017-04" db="EMBL/GenBank/DDBJ databases">
        <title>Genome sequencing of [Candida] sorbophila.</title>
        <authorList>
            <person name="Ahn J.O."/>
        </authorList>
    </citation>
    <scope>NUCLEOTIDE SEQUENCE [LARGE SCALE GENOMIC DNA]</scope>
    <source>
        <strain evidence="6 7">DS02</strain>
    </source>
</reference>
<dbReference type="Pfam" id="PF04438">
    <property type="entry name" value="zf-HIT"/>
    <property type="match status" value="1"/>
</dbReference>
<sequence length="131" mass="14785">MVCRCGADFKYKCPACGAPYCSVACYKEHKQNCTPVEKNQAVEGEKINKNVPLAEDPEIERMLRYSSLRQHLKLVGSILTDSSVSREQTAEGRQLVALKKLRELRKGGREENELVEEFCAYVAEHSSNLPH</sequence>
<dbReference type="AlphaFoldDB" id="A0A2T0FKJ7"/>
<dbReference type="PANTHER" id="PTHR13483">
    <property type="entry name" value="BOX C_D SNORNA PROTEIN 1-RELATED"/>
    <property type="match status" value="1"/>
</dbReference>
<evidence type="ECO:0000259" key="5">
    <source>
        <dbReference type="PROSITE" id="PS51083"/>
    </source>
</evidence>
<dbReference type="GO" id="GO:0048254">
    <property type="term" value="P:snoRNA localization"/>
    <property type="evidence" value="ECO:0007669"/>
    <property type="project" value="TreeGrafter"/>
</dbReference>
<evidence type="ECO:0000256" key="2">
    <source>
        <dbReference type="ARBA" id="ARBA00022771"/>
    </source>
</evidence>
<keyword evidence="3" id="KW-0862">Zinc</keyword>
<proteinExistence type="predicted"/>
<dbReference type="EMBL" id="NDIQ01000021">
    <property type="protein sequence ID" value="PRT55499.1"/>
    <property type="molecule type" value="Genomic_DNA"/>
</dbReference>
<name>A0A2T0FKJ7_9ASCO</name>
<dbReference type="GeneID" id="36516867"/>
<dbReference type="InterPro" id="IPR040722">
    <property type="entry name" value="Hit1_C"/>
</dbReference>
<dbReference type="GO" id="GO:0005634">
    <property type="term" value="C:nucleus"/>
    <property type="evidence" value="ECO:0007669"/>
    <property type="project" value="TreeGrafter"/>
</dbReference>
<dbReference type="Pfam" id="PF18268">
    <property type="entry name" value="Hit1_C"/>
    <property type="match status" value="1"/>
</dbReference>
<dbReference type="GO" id="GO:0008270">
    <property type="term" value="F:zinc ion binding"/>
    <property type="evidence" value="ECO:0007669"/>
    <property type="project" value="UniProtKB-UniRule"/>
</dbReference>
<dbReference type="RefSeq" id="XP_024665444.1">
    <property type="nucleotide sequence ID" value="XM_024809676.1"/>
</dbReference>
<organism evidence="6 7">
    <name type="scientific">Wickerhamiella sorbophila</name>
    <dbReference type="NCBI Taxonomy" id="45607"/>
    <lineage>
        <taxon>Eukaryota</taxon>
        <taxon>Fungi</taxon>
        <taxon>Dikarya</taxon>
        <taxon>Ascomycota</taxon>
        <taxon>Saccharomycotina</taxon>
        <taxon>Dipodascomycetes</taxon>
        <taxon>Dipodascales</taxon>
        <taxon>Trichomonascaceae</taxon>
        <taxon>Wickerhamiella</taxon>
    </lineage>
</organism>
<evidence type="ECO:0000256" key="3">
    <source>
        <dbReference type="ARBA" id="ARBA00022833"/>
    </source>
</evidence>
<dbReference type="InterPro" id="IPR051639">
    <property type="entry name" value="BCD1"/>
</dbReference>
<keyword evidence="1" id="KW-0479">Metal-binding</keyword>
<dbReference type="OrthoDB" id="18412at2759"/>
<dbReference type="Proteomes" id="UP000238350">
    <property type="component" value="Unassembled WGS sequence"/>
</dbReference>
<dbReference type="CDD" id="cd23024">
    <property type="entry name" value="zf-HIT_ZNHIT2-3"/>
    <property type="match status" value="1"/>
</dbReference>
<comment type="caution">
    <text evidence="6">The sequence shown here is derived from an EMBL/GenBank/DDBJ whole genome shotgun (WGS) entry which is preliminary data.</text>
</comment>
<dbReference type="PANTHER" id="PTHR13483:SF11">
    <property type="entry name" value="ZINC FINGER HIT DOMAIN-CONTAINING PROTEIN 3"/>
    <property type="match status" value="1"/>
</dbReference>
<evidence type="ECO:0000256" key="4">
    <source>
        <dbReference type="PROSITE-ProRule" id="PRU00453"/>
    </source>
</evidence>
<dbReference type="SUPFAM" id="SSF144232">
    <property type="entry name" value="HIT/MYND zinc finger-like"/>
    <property type="match status" value="1"/>
</dbReference>
<dbReference type="STRING" id="45607.A0A2T0FKJ7"/>